<dbReference type="EMBL" id="MJIE01000001">
    <property type="protein sequence ID" value="OLR55278.1"/>
    <property type="molecule type" value="Genomic_DNA"/>
</dbReference>
<feature type="transmembrane region" description="Helical" evidence="1">
    <location>
        <begin position="408"/>
        <end position="433"/>
    </location>
</feature>
<dbReference type="RefSeq" id="WP_075712272.1">
    <property type="nucleotide sequence ID" value="NZ_MJIE01000001.1"/>
</dbReference>
<comment type="caution">
    <text evidence="2">The sequence shown here is derived from an EMBL/GenBank/DDBJ whole genome shotgun (WGS) entry which is preliminary data.</text>
</comment>
<keyword evidence="1" id="KW-0812">Transmembrane</keyword>
<evidence type="ECO:0008006" key="4">
    <source>
        <dbReference type="Google" id="ProtNLM"/>
    </source>
</evidence>
<feature type="transmembrane region" description="Helical" evidence="1">
    <location>
        <begin position="373"/>
        <end position="402"/>
    </location>
</feature>
<gene>
    <name evidence="2" type="ORF">BHK98_03875</name>
</gene>
<dbReference type="Gene3D" id="1.20.120.20">
    <property type="entry name" value="Apolipoprotein"/>
    <property type="match status" value="1"/>
</dbReference>
<keyword evidence="1" id="KW-1133">Transmembrane helix</keyword>
<accession>A0A1Q9JGE9</accession>
<dbReference type="STRING" id="1261640.BHK98_03875"/>
<dbReference type="AlphaFoldDB" id="A0A1Q9JGE9"/>
<protein>
    <recommendedName>
        <fullName evidence="4">Phage tail tape measure protein</fullName>
    </recommendedName>
</protein>
<reference evidence="2 3" key="1">
    <citation type="journal article" date="2016" name="Appl. Environ. Microbiol.">
        <title>Function and Phylogeny of Bacterial Butyryl Coenzyme A:Acetate Transferases and Their Diversity in the Proximal Colon of Swine.</title>
        <authorList>
            <person name="Trachsel J."/>
            <person name="Bayles D.O."/>
            <person name="Looft T."/>
            <person name="Levine U.Y."/>
            <person name="Allen H.K."/>
        </authorList>
    </citation>
    <scope>NUCLEOTIDE SEQUENCE [LARGE SCALE GENOMIC DNA]</scope>
    <source>
        <strain evidence="2 3">68-3-10</strain>
    </source>
</reference>
<keyword evidence="1" id="KW-0472">Membrane</keyword>
<keyword evidence="3" id="KW-1185">Reference proteome</keyword>
<proteinExistence type="predicted"/>
<evidence type="ECO:0000313" key="3">
    <source>
        <dbReference type="Proteomes" id="UP000187404"/>
    </source>
</evidence>
<name>A0A1Q9JGE9_9FIRM</name>
<sequence length="725" mass="76581">MANVKGITIKLLGDTSNLSQSLKTAEKESRSLSSELRNVQKELKFQPTNVDLLRQKEELLKEKISATTTELKAHQAALSKLKDSGVDETNKDFRALQLQTQKETELLKNYNRELKQTSVSVKTAGFKDVGAKMKGIGQGVAQVGAGMTIAGVAAVAAGKKLVEASEAQSQAEEKLTEIYHKRMGANEAASKSTMAYASKLQKVGVVGDEVTLAGAQQLATFAKTPATVNKLLPAMDNLLVQQKGLNGTQQDATNIANLMGKAMMGNTGALKRVGISFSDAQAEVLKYGTESEKAAMLSKVITENVGEMNKKFAETDGGKIQQAKNTIGDLKEELGAQLIPVLGDVAKWISANILPAVQKGIDFMGEHPIIAKIAVAITGILAIGGPLLVLIGGIVAGFGMLFTVGAPLLAGGAAAIGIIAAIVAAGIGLYALFQKLGGVKGIIKGIGDAWNGMKKSFSDAWNGIKKDFSANWSGIKSSASNGVNKVKKVVSAGWSGVKTTTGKIWGGIKSTVAATGSSMKLNTESTLRAMKNAYKIHGGGIKGAASAAMVGVKSIFNRYYNSIDILTRGKLSSMVRIAKDRFGNFHSAASSKMSAAAKTVKSGVSRIESAFRRMHIKFPHIDTPHFSLKTMTKKVGKHSFTIPAGVDVSWYAKGGIFDSPSVIGVGEAGPEAVVPIDKLKEYIGDGGKKQPIVYNVTFNVSGTENPEKFARRAAKELKRLSMMEG</sequence>
<organism evidence="2 3">
    <name type="scientific">Hornefia porci</name>
    <dbReference type="NCBI Taxonomy" id="2652292"/>
    <lineage>
        <taxon>Bacteria</taxon>
        <taxon>Bacillati</taxon>
        <taxon>Bacillota</taxon>
        <taxon>Clostridia</taxon>
        <taxon>Peptostreptococcales</taxon>
        <taxon>Anaerovoracaceae</taxon>
        <taxon>Hornefia</taxon>
    </lineage>
</organism>
<evidence type="ECO:0000256" key="1">
    <source>
        <dbReference type="SAM" id="Phobius"/>
    </source>
</evidence>
<dbReference type="OrthoDB" id="1775949at2"/>
<evidence type="ECO:0000313" key="2">
    <source>
        <dbReference type="EMBL" id="OLR55278.1"/>
    </source>
</evidence>
<dbReference type="Proteomes" id="UP000187404">
    <property type="component" value="Unassembled WGS sequence"/>
</dbReference>